<comment type="caution">
    <text evidence="2">The sequence shown here is derived from an EMBL/GenBank/DDBJ whole genome shotgun (WGS) entry which is preliminary data.</text>
</comment>
<dbReference type="EMBL" id="CAJZBQ010000053">
    <property type="protein sequence ID" value="CAG9331954.1"/>
    <property type="molecule type" value="Genomic_DNA"/>
</dbReference>
<keyword evidence="3" id="KW-1185">Reference proteome</keyword>
<accession>A0AAU9JXE6</accession>
<dbReference type="PANTHER" id="PTHR13153:SF5">
    <property type="entry name" value="GATOR COMPLEX PROTEIN NPRL3"/>
    <property type="match status" value="1"/>
</dbReference>
<reference evidence="2" key="1">
    <citation type="submission" date="2021-09" db="EMBL/GenBank/DDBJ databases">
        <authorList>
            <consortium name="AG Swart"/>
            <person name="Singh M."/>
            <person name="Singh A."/>
            <person name="Seah K."/>
            <person name="Emmerich C."/>
        </authorList>
    </citation>
    <scope>NUCLEOTIDE SEQUENCE</scope>
    <source>
        <strain evidence="2">ATCC30299</strain>
    </source>
</reference>
<evidence type="ECO:0000313" key="3">
    <source>
        <dbReference type="Proteomes" id="UP001162131"/>
    </source>
</evidence>
<dbReference type="AlphaFoldDB" id="A0AAU9JXE6"/>
<evidence type="ECO:0000256" key="1">
    <source>
        <dbReference type="RuleBase" id="RU368069"/>
    </source>
</evidence>
<name>A0AAU9JXE6_9CILI</name>
<dbReference type="GO" id="GO:0038202">
    <property type="term" value="P:TORC1 signaling"/>
    <property type="evidence" value="ECO:0007669"/>
    <property type="project" value="TreeGrafter"/>
</dbReference>
<dbReference type="GO" id="GO:0010508">
    <property type="term" value="P:positive regulation of autophagy"/>
    <property type="evidence" value="ECO:0007669"/>
    <property type="project" value="TreeGrafter"/>
</dbReference>
<dbReference type="PANTHER" id="PTHR13153">
    <property type="entry name" value="CGTHBA PROTEIN -14 GENE PROTEIN"/>
    <property type="match status" value="1"/>
</dbReference>
<sequence>MMQGILFACKGVHSGREIIFGYPHTIYKEHCTYFDSVHFNSSLSAISSEDRNKSVLGFPCSVLADLLCPKRELWDIVMDISIESIRFIGYPISLGSKLKKKSRILRSKSLRLIEQDIKETKEQISAFNVIMVFDMDSPLLAYHQGIRDAIIRFNTTLKFEHQRTNFLSTEISKLKSISSTTDDEESFVLSALQESLLAKHLQEIYSSVSSNRECRLFINNWLVCNLQISPEYNIPEIKPYHSLLLLDFYDKIQEQLGPFTSSILSLMVKHFRNPIKSFEDINNELEIPYSSLFPAAQHLVFWKKAKIIPALGLNSIIAVGPNWKYTQVLNGEFDRVFQGKVGSFADLLNKLQSPIMLRDLEVNKIKGKKLITVLTWLLRKNIIEDYHYFLYLFPKNLPKETKKYYSLNEPIPRDLLSQFLAQNNDNSEQYSIFSKVAPYGTGKFIIEEVSWKEKISQEAIISCVNNYSNLIRAVMHA</sequence>
<dbReference type="GO" id="GO:1904262">
    <property type="term" value="P:negative regulation of TORC1 signaling"/>
    <property type="evidence" value="ECO:0007669"/>
    <property type="project" value="TreeGrafter"/>
</dbReference>
<proteinExistence type="inferred from homology"/>
<evidence type="ECO:0000313" key="2">
    <source>
        <dbReference type="EMBL" id="CAG9331954.1"/>
    </source>
</evidence>
<protein>
    <submittedName>
        <fullName evidence="2">Uncharacterized protein</fullName>
    </submittedName>
</protein>
<organism evidence="2 3">
    <name type="scientific">Blepharisma stoltei</name>
    <dbReference type="NCBI Taxonomy" id="1481888"/>
    <lineage>
        <taxon>Eukaryota</taxon>
        <taxon>Sar</taxon>
        <taxon>Alveolata</taxon>
        <taxon>Ciliophora</taxon>
        <taxon>Postciliodesmatophora</taxon>
        <taxon>Heterotrichea</taxon>
        <taxon>Heterotrichida</taxon>
        <taxon>Blepharismidae</taxon>
        <taxon>Blepharisma</taxon>
    </lineage>
</organism>
<dbReference type="Pfam" id="PF03666">
    <property type="entry name" value="NPR3"/>
    <property type="match status" value="1"/>
</dbReference>
<comment type="similarity">
    <text evidence="1">Belongs to the NPR3 family.</text>
</comment>
<dbReference type="Proteomes" id="UP001162131">
    <property type="component" value="Unassembled WGS sequence"/>
</dbReference>
<dbReference type="InterPro" id="IPR005365">
    <property type="entry name" value="Npr3"/>
</dbReference>
<dbReference type="GO" id="GO:1990130">
    <property type="term" value="C:GATOR1 complex"/>
    <property type="evidence" value="ECO:0007669"/>
    <property type="project" value="TreeGrafter"/>
</dbReference>
<dbReference type="GO" id="GO:0034198">
    <property type="term" value="P:cellular response to amino acid starvation"/>
    <property type="evidence" value="ECO:0007669"/>
    <property type="project" value="TreeGrafter"/>
</dbReference>
<gene>
    <name evidence="2" type="ORF">BSTOLATCC_MIC54010</name>
</gene>